<evidence type="ECO:0000256" key="1">
    <source>
        <dbReference type="ARBA" id="ARBA00004651"/>
    </source>
</evidence>
<evidence type="ECO:0000313" key="10">
    <source>
        <dbReference type="Proteomes" id="UP001500200"/>
    </source>
</evidence>
<feature type="transmembrane region" description="Helical" evidence="7">
    <location>
        <begin position="96"/>
        <end position="122"/>
    </location>
</feature>
<dbReference type="SUPFAM" id="SSF161098">
    <property type="entry name" value="MetI-like"/>
    <property type="match status" value="1"/>
</dbReference>
<evidence type="ECO:0000256" key="3">
    <source>
        <dbReference type="ARBA" id="ARBA00022475"/>
    </source>
</evidence>
<dbReference type="CDD" id="cd06261">
    <property type="entry name" value="TM_PBP2"/>
    <property type="match status" value="1"/>
</dbReference>
<keyword evidence="10" id="KW-1185">Reference proteome</keyword>
<evidence type="ECO:0000256" key="2">
    <source>
        <dbReference type="ARBA" id="ARBA00022448"/>
    </source>
</evidence>
<comment type="subcellular location">
    <subcellularLocation>
        <location evidence="1 7">Cell membrane</location>
        <topology evidence="1 7">Multi-pass membrane protein</topology>
    </subcellularLocation>
</comment>
<dbReference type="Proteomes" id="UP001500200">
    <property type="component" value="Unassembled WGS sequence"/>
</dbReference>
<dbReference type="PROSITE" id="PS50928">
    <property type="entry name" value="ABC_TM1"/>
    <property type="match status" value="1"/>
</dbReference>
<gene>
    <name evidence="9" type="ORF">GCM10023346_48880</name>
</gene>
<sequence length="256" mass="27737">MRFAPTIILIVLALLFWQFVLARGGKFLGIPSRYLGSPAGIVDSLVTLVQSGYTGTPLWEHFLASISRTLAGVGLATVVGVPLGLAIGLNRFLDRLLGPIIGFLRPIPALAWIPIVVIWLGIGEQSKVFVIFMTAVLFVTTGAALGVRAVPQDFYLVARNYGLSRLQFLREVVLPPALPQILAGLRTALTVGWAVVVAAELIGASQGLGYMIRNSSQVFDVNTGYVGILLIGVVGVAFEYGFRYFENRLLHWQVSR</sequence>
<evidence type="ECO:0000259" key="8">
    <source>
        <dbReference type="PROSITE" id="PS50928"/>
    </source>
</evidence>
<evidence type="ECO:0000313" key="9">
    <source>
        <dbReference type="EMBL" id="GAA4655770.1"/>
    </source>
</evidence>
<keyword evidence="5 7" id="KW-1133">Transmembrane helix</keyword>
<dbReference type="Gene3D" id="1.10.3720.10">
    <property type="entry name" value="MetI-like"/>
    <property type="match status" value="1"/>
</dbReference>
<keyword evidence="2 7" id="KW-0813">Transport</keyword>
<dbReference type="Pfam" id="PF00528">
    <property type="entry name" value="BPD_transp_1"/>
    <property type="match status" value="1"/>
</dbReference>
<dbReference type="PANTHER" id="PTHR30151">
    <property type="entry name" value="ALKANE SULFONATE ABC TRANSPORTER-RELATED, MEMBRANE SUBUNIT"/>
    <property type="match status" value="1"/>
</dbReference>
<keyword evidence="6 7" id="KW-0472">Membrane</keyword>
<feature type="transmembrane region" description="Helical" evidence="7">
    <location>
        <begin position="69"/>
        <end position="89"/>
    </location>
</feature>
<protein>
    <submittedName>
        <fullName evidence="9">ABC transporter permease</fullName>
    </submittedName>
</protein>
<dbReference type="PANTHER" id="PTHR30151:SF0">
    <property type="entry name" value="ABC TRANSPORTER PERMEASE PROTEIN MJ0413-RELATED"/>
    <property type="match status" value="1"/>
</dbReference>
<reference evidence="10" key="1">
    <citation type="journal article" date="2019" name="Int. J. Syst. Evol. Microbiol.">
        <title>The Global Catalogue of Microorganisms (GCM) 10K type strain sequencing project: providing services to taxonomists for standard genome sequencing and annotation.</title>
        <authorList>
            <consortium name="The Broad Institute Genomics Platform"/>
            <consortium name="The Broad Institute Genome Sequencing Center for Infectious Disease"/>
            <person name="Wu L."/>
            <person name="Ma J."/>
        </authorList>
    </citation>
    <scope>NUCLEOTIDE SEQUENCE [LARGE SCALE GENOMIC DNA]</scope>
    <source>
        <strain evidence="10">JCM 18514</strain>
    </source>
</reference>
<dbReference type="InterPro" id="IPR035906">
    <property type="entry name" value="MetI-like_sf"/>
</dbReference>
<organism evidence="9 10">
    <name type="scientific">Arthrobacter gyeryongensis</name>
    <dbReference type="NCBI Taxonomy" id="1650592"/>
    <lineage>
        <taxon>Bacteria</taxon>
        <taxon>Bacillati</taxon>
        <taxon>Actinomycetota</taxon>
        <taxon>Actinomycetes</taxon>
        <taxon>Micrococcales</taxon>
        <taxon>Micrococcaceae</taxon>
        <taxon>Arthrobacter</taxon>
    </lineage>
</organism>
<dbReference type="InterPro" id="IPR000515">
    <property type="entry name" value="MetI-like"/>
</dbReference>
<proteinExistence type="inferred from homology"/>
<keyword evidence="3" id="KW-1003">Cell membrane</keyword>
<dbReference type="RefSeq" id="WP_345453926.1">
    <property type="nucleotide sequence ID" value="NZ_BAABKK010000052.1"/>
</dbReference>
<evidence type="ECO:0000256" key="6">
    <source>
        <dbReference type="ARBA" id="ARBA00023136"/>
    </source>
</evidence>
<evidence type="ECO:0000256" key="5">
    <source>
        <dbReference type="ARBA" id="ARBA00022989"/>
    </source>
</evidence>
<feature type="transmembrane region" description="Helical" evidence="7">
    <location>
        <begin position="224"/>
        <end position="242"/>
    </location>
</feature>
<feature type="transmembrane region" description="Helical" evidence="7">
    <location>
        <begin position="128"/>
        <end position="147"/>
    </location>
</feature>
<keyword evidence="4 7" id="KW-0812">Transmembrane</keyword>
<comment type="caution">
    <text evidence="9">The sequence shown here is derived from an EMBL/GenBank/DDBJ whole genome shotgun (WGS) entry which is preliminary data.</text>
</comment>
<evidence type="ECO:0000256" key="4">
    <source>
        <dbReference type="ARBA" id="ARBA00022692"/>
    </source>
</evidence>
<evidence type="ECO:0000256" key="7">
    <source>
        <dbReference type="RuleBase" id="RU363032"/>
    </source>
</evidence>
<accession>A0ABP8VAY8</accession>
<feature type="domain" description="ABC transmembrane type-1" evidence="8">
    <location>
        <begin position="62"/>
        <end position="242"/>
    </location>
</feature>
<dbReference type="EMBL" id="BAABKK010000052">
    <property type="protein sequence ID" value="GAA4655770.1"/>
    <property type="molecule type" value="Genomic_DNA"/>
</dbReference>
<comment type="similarity">
    <text evidence="7">Belongs to the binding-protein-dependent transport system permease family.</text>
</comment>
<feature type="transmembrane region" description="Helical" evidence="7">
    <location>
        <begin position="191"/>
        <end position="212"/>
    </location>
</feature>
<name>A0ABP8VAY8_9MICC</name>